<feature type="region of interest" description="Disordered" evidence="1">
    <location>
        <begin position="15"/>
        <end position="36"/>
    </location>
</feature>
<dbReference type="PANTHER" id="PTHR46785">
    <property type="entry name" value="VON WILLEBRAND FACTOR A DOMAIN-CONTAINING PROTEIN 3B"/>
    <property type="match status" value="1"/>
</dbReference>
<proteinExistence type="predicted"/>
<dbReference type="AlphaFoldDB" id="A0A8C4PF44"/>
<protein>
    <submittedName>
        <fullName evidence="2">Uncharacterized protein</fullName>
    </submittedName>
</protein>
<evidence type="ECO:0000313" key="2">
    <source>
        <dbReference type="Ensembl" id="ENSEASP00005000297.1"/>
    </source>
</evidence>
<sequence>MEWEKFSTERSLLRGPCELNSGSEMETSGSSSTISEQQLWSQEGLSNATTDLAEQSLISSEEWLQLHGLKSNKLTLKQILSQIGFPHCEGIVLDEDYFRLVAFKNCRWEGGSEEWNLLAICWETFTFIREISIGRGVSFSAP</sequence>
<feature type="compositionally biased region" description="Low complexity" evidence="1">
    <location>
        <begin position="21"/>
        <end position="36"/>
    </location>
</feature>
<name>A0A8C4PF44_EQUAS</name>
<reference evidence="2" key="1">
    <citation type="submission" date="2023-03" db="UniProtKB">
        <authorList>
            <consortium name="Ensembl"/>
        </authorList>
    </citation>
    <scope>IDENTIFICATION</scope>
</reference>
<evidence type="ECO:0000256" key="1">
    <source>
        <dbReference type="SAM" id="MobiDB-lite"/>
    </source>
</evidence>
<dbReference type="Ensembl" id="ENSEAST00005000378.1">
    <property type="protein sequence ID" value="ENSEASP00005000297.1"/>
    <property type="gene ID" value="ENSEASG00005000322.1"/>
</dbReference>
<accession>A0A8C4PF44</accession>
<dbReference type="PANTHER" id="PTHR46785:SF1">
    <property type="entry name" value="VON WILLEBRAND FACTOR A DOMAIN-CONTAINING PROTEIN 3B"/>
    <property type="match status" value="1"/>
</dbReference>
<organism evidence="2">
    <name type="scientific">Equus asinus asinus</name>
    <dbReference type="NCBI Taxonomy" id="83772"/>
    <lineage>
        <taxon>Eukaryota</taxon>
        <taxon>Metazoa</taxon>
        <taxon>Chordata</taxon>
        <taxon>Craniata</taxon>
        <taxon>Vertebrata</taxon>
        <taxon>Euteleostomi</taxon>
        <taxon>Mammalia</taxon>
        <taxon>Eutheria</taxon>
        <taxon>Laurasiatheria</taxon>
        <taxon>Perissodactyla</taxon>
        <taxon>Equidae</taxon>
        <taxon>Equus</taxon>
    </lineage>
</organism>